<dbReference type="AlphaFoldDB" id="A0A8D8I331"/>
<organism evidence="1">
    <name type="scientific">Culex pipiens</name>
    <name type="common">House mosquito</name>
    <dbReference type="NCBI Taxonomy" id="7175"/>
    <lineage>
        <taxon>Eukaryota</taxon>
        <taxon>Metazoa</taxon>
        <taxon>Ecdysozoa</taxon>
        <taxon>Arthropoda</taxon>
        <taxon>Hexapoda</taxon>
        <taxon>Insecta</taxon>
        <taxon>Pterygota</taxon>
        <taxon>Neoptera</taxon>
        <taxon>Endopterygota</taxon>
        <taxon>Diptera</taxon>
        <taxon>Nematocera</taxon>
        <taxon>Culicoidea</taxon>
        <taxon>Culicidae</taxon>
        <taxon>Culicinae</taxon>
        <taxon>Culicini</taxon>
        <taxon>Culex</taxon>
        <taxon>Culex</taxon>
    </lineage>
</organism>
<dbReference type="EMBL" id="HBUE01340395">
    <property type="protein sequence ID" value="CAG6598112.1"/>
    <property type="molecule type" value="Transcribed_RNA"/>
</dbReference>
<dbReference type="EMBL" id="HBUE01233536">
    <property type="protein sequence ID" value="CAG6545951.1"/>
    <property type="molecule type" value="Transcribed_RNA"/>
</dbReference>
<proteinExistence type="predicted"/>
<accession>A0A8D8I331</accession>
<dbReference type="EMBL" id="HBUE01340397">
    <property type="protein sequence ID" value="CAG6598114.1"/>
    <property type="molecule type" value="Transcribed_RNA"/>
</dbReference>
<sequence length="111" mass="12890">MRQVRVGHAADRGRGRWLHDRRLGGRCRGTTNGIVLPRNGLRRLETRRWSTQRSKVVREVWTTRCHRRRPGTSHAVVPTDHVSACSTPRRAAARVELHSRRLRGQIWFAIV</sequence>
<dbReference type="EMBL" id="HBUE01233534">
    <property type="protein sequence ID" value="CAG6545949.1"/>
    <property type="molecule type" value="Transcribed_RNA"/>
</dbReference>
<dbReference type="EMBL" id="HBUE01340398">
    <property type="protein sequence ID" value="CAG6598116.1"/>
    <property type="molecule type" value="Transcribed_RNA"/>
</dbReference>
<reference evidence="1" key="1">
    <citation type="submission" date="2021-05" db="EMBL/GenBank/DDBJ databases">
        <authorList>
            <person name="Alioto T."/>
            <person name="Alioto T."/>
            <person name="Gomez Garrido J."/>
        </authorList>
    </citation>
    <scope>NUCLEOTIDE SEQUENCE</scope>
</reference>
<dbReference type="EMBL" id="HBUE01340392">
    <property type="protein sequence ID" value="CAG6598108.1"/>
    <property type="molecule type" value="Transcribed_RNA"/>
</dbReference>
<dbReference type="EMBL" id="HBUE01340394">
    <property type="protein sequence ID" value="CAG6598110.1"/>
    <property type="molecule type" value="Transcribed_RNA"/>
</dbReference>
<evidence type="ECO:0000313" key="1">
    <source>
        <dbReference type="EMBL" id="CAG6545953.1"/>
    </source>
</evidence>
<name>A0A8D8I331_CULPI</name>
<dbReference type="EMBL" id="HBUE01233537">
    <property type="protein sequence ID" value="CAG6545953.1"/>
    <property type="molecule type" value="Transcribed_RNA"/>
</dbReference>
<dbReference type="EMBL" id="HBUE01233531">
    <property type="protein sequence ID" value="CAG6545945.1"/>
    <property type="molecule type" value="Transcribed_RNA"/>
</dbReference>
<protein>
    <submittedName>
        <fullName evidence="1">(northern house mosquito) hypothetical protein</fullName>
    </submittedName>
</protein>
<dbReference type="EMBL" id="HBUE01233533">
    <property type="protein sequence ID" value="CAG6545947.1"/>
    <property type="molecule type" value="Transcribed_RNA"/>
</dbReference>